<sequence length="304" mass="32895">MPKYVLTGATGGIGSRVFKHLLDLVPASEIVVSLYNPAGATPAITSSGVEVRRGDFSDSASLEAAYAGAEKLLIVSYPSIAYEVRVKAHKAAIDAAKVAGIKHIYYTSLAFASDSKAAVMQAHLDTEAYLKESGLTYTIIREGIYNESWQLYFGWWDPKEGSDEVVIPYTDGSIAWACRDDLGEGTAKIIVAESGYDNRQVLLSGSQSTTLSELATTLSELLSRKLTLKIVTLPEFIAHNTPKTPIELIESWSTTWTAIGRGELAVKDPLLKELLGREPVTVEETLNNLFSGKEDGVNALSYLA</sequence>
<dbReference type="PANTHER" id="PTHR47129">
    <property type="entry name" value="QUINONE OXIDOREDUCTASE 2"/>
    <property type="match status" value="1"/>
</dbReference>
<evidence type="ECO:0000313" key="2">
    <source>
        <dbReference type="EMBL" id="THH30863.1"/>
    </source>
</evidence>
<dbReference type="Pfam" id="PF05368">
    <property type="entry name" value="NmrA"/>
    <property type="match status" value="1"/>
</dbReference>
<dbReference type="InterPro" id="IPR036291">
    <property type="entry name" value="NAD(P)-bd_dom_sf"/>
</dbReference>
<organism evidence="2 3">
    <name type="scientific">Antrodiella citrinella</name>
    <dbReference type="NCBI Taxonomy" id="2447956"/>
    <lineage>
        <taxon>Eukaryota</taxon>
        <taxon>Fungi</taxon>
        <taxon>Dikarya</taxon>
        <taxon>Basidiomycota</taxon>
        <taxon>Agaricomycotina</taxon>
        <taxon>Agaricomycetes</taxon>
        <taxon>Polyporales</taxon>
        <taxon>Steccherinaceae</taxon>
        <taxon>Antrodiella</taxon>
    </lineage>
</organism>
<accession>A0A4V3XIX3</accession>
<feature type="domain" description="NmrA-like" evidence="1">
    <location>
        <begin position="6"/>
        <end position="238"/>
    </location>
</feature>
<dbReference type="Proteomes" id="UP000308730">
    <property type="component" value="Unassembled WGS sequence"/>
</dbReference>
<dbReference type="AlphaFoldDB" id="A0A4V3XIX3"/>
<evidence type="ECO:0000259" key="1">
    <source>
        <dbReference type="Pfam" id="PF05368"/>
    </source>
</evidence>
<name>A0A4V3XIX3_9APHY</name>
<keyword evidence="3" id="KW-1185">Reference proteome</keyword>
<dbReference type="EMBL" id="SGPM01000065">
    <property type="protein sequence ID" value="THH30863.1"/>
    <property type="molecule type" value="Genomic_DNA"/>
</dbReference>
<protein>
    <recommendedName>
        <fullName evidence="1">NmrA-like domain-containing protein</fullName>
    </recommendedName>
</protein>
<reference evidence="2 3" key="1">
    <citation type="submission" date="2019-02" db="EMBL/GenBank/DDBJ databases">
        <title>Genome sequencing of the rare red list fungi Antrodiella citrinella (Flaviporus citrinellus).</title>
        <authorList>
            <person name="Buettner E."/>
            <person name="Kellner H."/>
        </authorList>
    </citation>
    <scope>NUCLEOTIDE SEQUENCE [LARGE SCALE GENOMIC DNA]</scope>
    <source>
        <strain evidence="2 3">DSM 108506</strain>
    </source>
</reference>
<dbReference type="Gene3D" id="3.40.50.720">
    <property type="entry name" value="NAD(P)-binding Rossmann-like Domain"/>
    <property type="match status" value="1"/>
</dbReference>
<comment type="caution">
    <text evidence="2">The sequence shown here is derived from an EMBL/GenBank/DDBJ whole genome shotgun (WGS) entry which is preliminary data.</text>
</comment>
<dbReference type="PANTHER" id="PTHR47129:SF1">
    <property type="entry name" value="NMRA-LIKE DOMAIN-CONTAINING PROTEIN"/>
    <property type="match status" value="1"/>
</dbReference>
<evidence type="ECO:0000313" key="3">
    <source>
        <dbReference type="Proteomes" id="UP000308730"/>
    </source>
</evidence>
<dbReference type="SUPFAM" id="SSF51735">
    <property type="entry name" value="NAD(P)-binding Rossmann-fold domains"/>
    <property type="match status" value="1"/>
</dbReference>
<gene>
    <name evidence="2" type="ORF">EUX98_g3317</name>
</gene>
<dbReference type="OrthoDB" id="419598at2759"/>
<dbReference type="InterPro" id="IPR008030">
    <property type="entry name" value="NmrA-like"/>
</dbReference>
<dbReference type="InterPro" id="IPR052718">
    <property type="entry name" value="NmrA-type_oxidoreductase"/>
</dbReference>
<proteinExistence type="predicted"/>
<dbReference type="Gene3D" id="3.90.25.10">
    <property type="entry name" value="UDP-galactose 4-epimerase, domain 1"/>
    <property type="match status" value="1"/>
</dbReference>